<dbReference type="EMBL" id="GBXM01035778">
    <property type="protein sequence ID" value="JAH72799.1"/>
    <property type="molecule type" value="Transcribed_RNA"/>
</dbReference>
<name>A0A0E9V3W7_ANGAN</name>
<accession>A0A0E9V3W7</accession>
<protein>
    <submittedName>
        <fullName evidence="1">Uncharacterized protein</fullName>
    </submittedName>
</protein>
<dbReference type="AlphaFoldDB" id="A0A0E9V3W7"/>
<sequence>MLCNVNWTLTIGYRPDVHNLASSCLLRCNWHLY</sequence>
<organism evidence="1">
    <name type="scientific">Anguilla anguilla</name>
    <name type="common">European freshwater eel</name>
    <name type="synonym">Muraena anguilla</name>
    <dbReference type="NCBI Taxonomy" id="7936"/>
    <lineage>
        <taxon>Eukaryota</taxon>
        <taxon>Metazoa</taxon>
        <taxon>Chordata</taxon>
        <taxon>Craniata</taxon>
        <taxon>Vertebrata</taxon>
        <taxon>Euteleostomi</taxon>
        <taxon>Actinopterygii</taxon>
        <taxon>Neopterygii</taxon>
        <taxon>Teleostei</taxon>
        <taxon>Anguilliformes</taxon>
        <taxon>Anguillidae</taxon>
        <taxon>Anguilla</taxon>
    </lineage>
</organism>
<evidence type="ECO:0000313" key="1">
    <source>
        <dbReference type="EMBL" id="JAH72799.1"/>
    </source>
</evidence>
<reference evidence="1" key="2">
    <citation type="journal article" date="2015" name="Fish Shellfish Immunol.">
        <title>Early steps in the European eel (Anguilla anguilla)-Vibrio vulnificus interaction in the gills: Role of the RtxA13 toxin.</title>
        <authorList>
            <person name="Callol A."/>
            <person name="Pajuelo D."/>
            <person name="Ebbesson L."/>
            <person name="Teles M."/>
            <person name="MacKenzie S."/>
            <person name="Amaro C."/>
        </authorList>
    </citation>
    <scope>NUCLEOTIDE SEQUENCE</scope>
</reference>
<reference evidence="1" key="1">
    <citation type="submission" date="2014-11" db="EMBL/GenBank/DDBJ databases">
        <authorList>
            <person name="Amaro Gonzalez C."/>
        </authorList>
    </citation>
    <scope>NUCLEOTIDE SEQUENCE</scope>
</reference>
<proteinExistence type="predicted"/>